<keyword evidence="2" id="KW-0433">Leucine-rich repeat</keyword>
<feature type="compositionally biased region" description="Low complexity" evidence="6">
    <location>
        <begin position="1029"/>
        <end position="1049"/>
    </location>
</feature>
<dbReference type="PANTHER" id="PTHR45973">
    <property type="entry name" value="PROTEIN PHOSPHATASE 1 REGULATORY SUBUNIT SDS22-RELATED"/>
    <property type="match status" value="1"/>
</dbReference>
<keyword evidence="5" id="KW-0966">Cell projection</keyword>
<name>A0A150GW14_GONPE</name>
<evidence type="ECO:0000256" key="1">
    <source>
        <dbReference type="ARBA" id="ARBA00004430"/>
    </source>
</evidence>
<gene>
    <name evidence="7" type="ORF">GPECTOR_5g192</name>
</gene>
<evidence type="ECO:0000256" key="6">
    <source>
        <dbReference type="SAM" id="MobiDB-lite"/>
    </source>
</evidence>
<feature type="compositionally biased region" description="Gly residues" evidence="6">
    <location>
        <begin position="970"/>
        <end position="986"/>
    </location>
</feature>
<comment type="subcellular location">
    <subcellularLocation>
        <location evidence="1">Cytoplasm</location>
        <location evidence="1">Cytoskeleton</location>
        <location evidence="1">Cilium axoneme</location>
    </subcellularLocation>
</comment>
<dbReference type="FunFam" id="3.80.10.10:FF:001343">
    <property type="entry name" value="Dynein assembly factor 1"/>
    <property type="match status" value="1"/>
</dbReference>
<evidence type="ECO:0000256" key="4">
    <source>
        <dbReference type="ARBA" id="ARBA00023069"/>
    </source>
</evidence>
<dbReference type="InterPro" id="IPR025875">
    <property type="entry name" value="Leu-rich_rpt_4"/>
</dbReference>
<protein>
    <recommendedName>
        <fullName evidence="9">U2A'/phosphoprotein 32 family A C-terminal domain-containing protein</fullName>
    </recommendedName>
</protein>
<evidence type="ECO:0000256" key="5">
    <source>
        <dbReference type="ARBA" id="ARBA00023273"/>
    </source>
</evidence>
<feature type="region of interest" description="Disordered" evidence="6">
    <location>
        <begin position="824"/>
        <end position="992"/>
    </location>
</feature>
<feature type="compositionally biased region" description="Basic and acidic residues" evidence="6">
    <location>
        <begin position="572"/>
        <end position="582"/>
    </location>
</feature>
<organism evidence="7 8">
    <name type="scientific">Gonium pectorale</name>
    <name type="common">Green alga</name>
    <dbReference type="NCBI Taxonomy" id="33097"/>
    <lineage>
        <taxon>Eukaryota</taxon>
        <taxon>Viridiplantae</taxon>
        <taxon>Chlorophyta</taxon>
        <taxon>core chlorophytes</taxon>
        <taxon>Chlorophyceae</taxon>
        <taxon>CS clade</taxon>
        <taxon>Chlamydomonadales</taxon>
        <taxon>Volvocaceae</taxon>
        <taxon>Gonium</taxon>
    </lineage>
</organism>
<feature type="compositionally biased region" description="Low complexity" evidence="6">
    <location>
        <begin position="839"/>
        <end position="852"/>
    </location>
</feature>
<keyword evidence="3" id="KW-0677">Repeat</keyword>
<dbReference type="EMBL" id="LSYV01000006">
    <property type="protein sequence ID" value="KXZ54087.1"/>
    <property type="molecule type" value="Genomic_DNA"/>
</dbReference>
<feature type="compositionally biased region" description="Gly residues" evidence="6">
    <location>
        <begin position="1019"/>
        <end position="1028"/>
    </location>
</feature>
<accession>A0A150GW14</accession>
<feature type="compositionally biased region" description="Gly residues" evidence="6">
    <location>
        <begin position="923"/>
        <end position="939"/>
    </location>
</feature>
<dbReference type="PROSITE" id="PS51450">
    <property type="entry name" value="LRR"/>
    <property type="match status" value="4"/>
</dbReference>
<feature type="region of interest" description="Disordered" evidence="6">
    <location>
        <begin position="1005"/>
        <end position="1067"/>
    </location>
</feature>
<feature type="region of interest" description="Disordered" evidence="6">
    <location>
        <begin position="565"/>
        <end position="589"/>
    </location>
</feature>
<feature type="compositionally biased region" description="Polar residues" evidence="6">
    <location>
        <begin position="863"/>
        <end position="874"/>
    </location>
</feature>
<proteinExistence type="predicted"/>
<feature type="compositionally biased region" description="Acidic residues" evidence="6">
    <location>
        <begin position="780"/>
        <end position="789"/>
    </location>
</feature>
<evidence type="ECO:0000313" key="8">
    <source>
        <dbReference type="Proteomes" id="UP000075714"/>
    </source>
</evidence>
<feature type="region of interest" description="Disordered" evidence="6">
    <location>
        <begin position="398"/>
        <end position="427"/>
    </location>
</feature>
<dbReference type="AlphaFoldDB" id="A0A150GW14"/>
<comment type="caution">
    <text evidence="7">The sequence shown here is derived from an EMBL/GenBank/DDBJ whole genome shotgun (WGS) entry which is preliminary data.</text>
</comment>
<feature type="compositionally biased region" description="Gly residues" evidence="6">
    <location>
        <begin position="896"/>
        <end position="905"/>
    </location>
</feature>
<sequence>MGFQLTPESLRKLCRDLKLYSSCPELNDVLHLQCKGITKLENLDAYTGLKTLYLEQNAIADIENLDKLVNLRCLYLGKNMIHSTVGLQALTNLESLDLAENVITKLTNLSKLPLLKTLNVSGNRLATVDDIRDLAGCTQLQSLDMSSNRLEAPEVVEFVQGLPLLYLKLNGNAAVSSYKHYRKTLLARMPQLNYLDDSPVFPKDRRLAVAFIDGGGLEAERAMRETIRREEEETREAHRRAFDAMVERARQQPPEPHDPMRFRAVPPGESDSDEEGLPALYRRRNRTAAAAAAGSADDVGVAAAATTGEGVAEAASGEAATAAAPATAVAAEQETAGSAKAGEGSFSAGAAALPNGANSAVANGHASVTRTSVPSHGSLIVRLEEELRDFASAAAASAANGDGGRDMYAEQAAEQSGRPGDGSDAADAASALLQSSLARLHANVSNMASPAQLQQQRVRTEQLLQQQQVAGRAALSQPDFREELRERAIARAAARAELASAMTAASSGGFDTGVSPGAGAGASAGGPAAVLASPRGAAHMPRAGRPVWRTPDYQRLWNMALQVGEAQEQQEPQEHDGARQDEGEGPLGEALGSTLAAADERAAGPHASASSLLAYGEAQPRPSPAAAAAAAGPPPRVLSAQELFATAAAAAVAPSEHSAVAAVAATTGSAADEAQSIADSAMGYVRLPLRAGSGAVGAGGREADLDSARARGDRVSDLDLRAADVDLDSAHGAPVRVGTLGDIDSARSYSREGSSRGDPEDEDEVEVDEDGGGGEGPGAEGEEAGIIGEDDVELSLAEAASAAAEASAGLGLEERDLFARYSITTYGGGDTSHLRQRRNSSGPGRRSSGAGPQPSPLRRGSGASYNASEHTVSGSGVDPPMAEEGSTEAGQDSAGGTAGGSGGPSRGLQYDSDVELADERASAGGGGRVSAAGGAGASSGGDDSSSGDEVVADPSELLQRARSMMASPGPGDGGAGAAASGSGAGGLARRNSGVKPADLYHTLAGKAGLEGGEEKGERGPGAGSGGHGVAATAASGPGASGSGSLNSGDADGGSGASRGVTGLYELD</sequence>
<dbReference type="OrthoDB" id="1904536at2759"/>
<evidence type="ECO:0000256" key="3">
    <source>
        <dbReference type="ARBA" id="ARBA00022737"/>
    </source>
</evidence>
<reference evidence="8" key="1">
    <citation type="journal article" date="2016" name="Nat. Commun.">
        <title>The Gonium pectorale genome demonstrates co-option of cell cycle regulation during the evolution of multicellularity.</title>
        <authorList>
            <person name="Hanschen E.R."/>
            <person name="Marriage T.N."/>
            <person name="Ferris P.J."/>
            <person name="Hamaji T."/>
            <person name="Toyoda A."/>
            <person name="Fujiyama A."/>
            <person name="Neme R."/>
            <person name="Noguchi H."/>
            <person name="Minakuchi Y."/>
            <person name="Suzuki M."/>
            <person name="Kawai-Toyooka H."/>
            <person name="Smith D.R."/>
            <person name="Sparks H."/>
            <person name="Anderson J."/>
            <person name="Bakaric R."/>
            <person name="Luria V."/>
            <person name="Karger A."/>
            <person name="Kirschner M.W."/>
            <person name="Durand P.M."/>
            <person name="Michod R.E."/>
            <person name="Nozaki H."/>
            <person name="Olson B.J."/>
        </authorList>
    </citation>
    <scope>NUCLEOTIDE SEQUENCE [LARGE SCALE GENOMIC DNA]</scope>
    <source>
        <strain evidence="8">NIES-2863</strain>
    </source>
</reference>
<dbReference type="PANTHER" id="PTHR45973:SF9">
    <property type="entry name" value="LEUCINE-RICH REPEAT-CONTAINING PROTEIN 46"/>
    <property type="match status" value="1"/>
</dbReference>
<evidence type="ECO:0008006" key="9">
    <source>
        <dbReference type="Google" id="ProtNLM"/>
    </source>
</evidence>
<dbReference type="Proteomes" id="UP000075714">
    <property type="component" value="Unassembled WGS sequence"/>
</dbReference>
<feature type="compositionally biased region" description="Acidic residues" evidence="6">
    <location>
        <begin position="759"/>
        <end position="772"/>
    </location>
</feature>
<dbReference type="SMART" id="SM00365">
    <property type="entry name" value="LRR_SD22"/>
    <property type="match status" value="4"/>
</dbReference>
<dbReference type="Gene3D" id="3.80.10.10">
    <property type="entry name" value="Ribonuclease Inhibitor"/>
    <property type="match status" value="2"/>
</dbReference>
<dbReference type="SUPFAM" id="SSF52075">
    <property type="entry name" value="Outer arm dynein light chain 1"/>
    <property type="match status" value="1"/>
</dbReference>
<dbReference type="InterPro" id="IPR050576">
    <property type="entry name" value="Cilia_flagella_integrity"/>
</dbReference>
<evidence type="ECO:0000313" key="7">
    <source>
        <dbReference type="EMBL" id="KXZ54087.1"/>
    </source>
</evidence>
<dbReference type="InterPro" id="IPR032675">
    <property type="entry name" value="LRR_dom_sf"/>
</dbReference>
<dbReference type="GO" id="GO:0005930">
    <property type="term" value="C:axoneme"/>
    <property type="evidence" value="ECO:0007669"/>
    <property type="project" value="UniProtKB-SubCell"/>
</dbReference>
<dbReference type="STRING" id="33097.A0A150GW14"/>
<feature type="region of interest" description="Disordered" evidence="6">
    <location>
        <begin position="733"/>
        <end position="789"/>
    </location>
</feature>
<feature type="compositionally biased region" description="Basic and acidic residues" evidence="6">
    <location>
        <begin position="248"/>
        <end position="261"/>
    </location>
</feature>
<evidence type="ECO:0000256" key="2">
    <source>
        <dbReference type="ARBA" id="ARBA00022614"/>
    </source>
</evidence>
<dbReference type="InterPro" id="IPR001611">
    <property type="entry name" value="Leu-rich_rpt"/>
</dbReference>
<feature type="region of interest" description="Disordered" evidence="6">
    <location>
        <begin position="248"/>
        <end position="275"/>
    </location>
</feature>
<feature type="compositionally biased region" description="Basic and acidic residues" evidence="6">
    <location>
        <begin position="749"/>
        <end position="758"/>
    </location>
</feature>
<keyword evidence="8" id="KW-1185">Reference proteome</keyword>
<dbReference type="Pfam" id="PF12799">
    <property type="entry name" value="LRR_4"/>
    <property type="match status" value="1"/>
</dbReference>
<feature type="compositionally biased region" description="Low complexity" evidence="6">
    <location>
        <begin position="940"/>
        <end position="953"/>
    </location>
</feature>
<dbReference type="FunFam" id="3.80.10.10:FF:002216">
    <property type="entry name" value="Predicted protein"/>
    <property type="match status" value="1"/>
</dbReference>
<keyword evidence="4" id="KW-0969">Cilium</keyword>